<dbReference type="InterPro" id="IPR018263">
    <property type="entry name" value="Ribosomal_eL32_CS"/>
</dbReference>
<dbReference type="Proteomes" id="UP000243423">
    <property type="component" value="Nucleomorph 2"/>
</dbReference>
<dbReference type="AlphaFoldDB" id="F2HHP7"/>
<comment type="similarity">
    <text evidence="1">Belongs to the eukaryotic ribosomal protein eL32 family.</text>
</comment>
<dbReference type="PROSITE" id="PS00580">
    <property type="entry name" value="RIBOSOMAL_L32E"/>
    <property type="match status" value="1"/>
</dbReference>
<accession>F2HHP7</accession>
<gene>
    <name evidence="4" type="primary">rpl32</name>
    <name evidence="4" type="ORF">CPARA_2gp185</name>
</gene>
<dbReference type="GO" id="GO:0003735">
    <property type="term" value="F:structural constituent of ribosome"/>
    <property type="evidence" value="ECO:0007669"/>
    <property type="project" value="InterPro"/>
</dbReference>
<dbReference type="RefSeq" id="XP_003239741.1">
    <property type="nucleotide sequence ID" value="XM_003239693.1"/>
</dbReference>
<dbReference type="GeneID" id="10447236"/>
<dbReference type="InterPro" id="IPR036351">
    <property type="entry name" value="Ribosomal_eL32_sf"/>
</dbReference>
<keyword evidence="4" id="KW-0542">Nucleomorph</keyword>
<protein>
    <submittedName>
        <fullName evidence="4">60S ribosomal protein L32</fullName>
    </submittedName>
</protein>
<name>F2HHP7_9CRYP</name>
<proteinExistence type="inferred from homology"/>
<organism evidence="4 5">
    <name type="scientific">Cryptomonas paramaecium</name>
    <dbReference type="NCBI Taxonomy" id="2898"/>
    <lineage>
        <taxon>Eukaryota</taxon>
        <taxon>Cryptophyceae</taxon>
        <taxon>Cryptomonadales</taxon>
        <taxon>Cryptomonadaceae</taxon>
        <taxon>Cryptomonas</taxon>
    </lineage>
</organism>
<dbReference type="CDD" id="cd00513">
    <property type="entry name" value="Ribosomal_L32_L32e"/>
    <property type="match status" value="1"/>
</dbReference>
<geneLocation type="nucleomorph" evidence="4"/>
<dbReference type="EMBL" id="CP002173">
    <property type="protein sequence ID" value="AEA38843.1"/>
    <property type="molecule type" value="Genomic_DNA"/>
</dbReference>
<dbReference type="SMART" id="SM01393">
    <property type="entry name" value="Ribosomal_L32e"/>
    <property type="match status" value="1"/>
</dbReference>
<evidence type="ECO:0000256" key="3">
    <source>
        <dbReference type="ARBA" id="ARBA00023274"/>
    </source>
</evidence>
<sequence length="121" mass="14250">MLLVKKFLVKKKTKNFNRYDSDRYKRIGEKWRKPRGIDSCIRRKFKGKPAMPNIGYGNNCKTRNLVLGKYFKVKISNVQDLNILLMINRTHVGQIAKNVSQKKKRAILEKAKKMDIKILNK</sequence>
<evidence type="ECO:0000256" key="1">
    <source>
        <dbReference type="ARBA" id="ARBA00008431"/>
    </source>
</evidence>
<dbReference type="SUPFAM" id="SSF52042">
    <property type="entry name" value="Ribosomal protein L32e"/>
    <property type="match status" value="1"/>
</dbReference>
<dbReference type="Pfam" id="PF01655">
    <property type="entry name" value="Ribosomal_L32e"/>
    <property type="match status" value="1"/>
</dbReference>
<keyword evidence="3" id="KW-0687">Ribonucleoprotein</keyword>
<evidence type="ECO:0000313" key="4">
    <source>
        <dbReference type="EMBL" id="AEA38843.1"/>
    </source>
</evidence>
<dbReference type="PANTHER" id="PTHR23413:SF1">
    <property type="entry name" value="RIBOSOMAL PROTEIN L32"/>
    <property type="match status" value="1"/>
</dbReference>
<dbReference type="GO" id="GO:0022625">
    <property type="term" value="C:cytosolic large ribosomal subunit"/>
    <property type="evidence" value="ECO:0007669"/>
    <property type="project" value="TreeGrafter"/>
</dbReference>
<evidence type="ECO:0000313" key="5">
    <source>
        <dbReference type="Proteomes" id="UP000243423"/>
    </source>
</evidence>
<keyword evidence="2 4" id="KW-0689">Ribosomal protein</keyword>
<dbReference type="InterPro" id="IPR001515">
    <property type="entry name" value="Ribosomal_eL32"/>
</dbReference>
<dbReference type="GO" id="GO:0006412">
    <property type="term" value="P:translation"/>
    <property type="evidence" value="ECO:0007669"/>
    <property type="project" value="InterPro"/>
</dbReference>
<evidence type="ECO:0000256" key="2">
    <source>
        <dbReference type="ARBA" id="ARBA00022980"/>
    </source>
</evidence>
<reference evidence="4 5" key="1">
    <citation type="journal article" date="2011" name="Genome Biol. Evol.">
        <title>Complete nucleomorph genome sequence of the nonphotosynthetic alga Cryptomonas paramecium reveals a core nucleomorph gene set.</title>
        <authorList>
            <person name="Tanifuji G."/>
            <person name="Onodera N.T."/>
            <person name="Wheeler T.J."/>
            <person name="Dlutek M."/>
            <person name="Donaher N."/>
            <person name="Archibald J.M."/>
        </authorList>
    </citation>
    <scope>NUCLEOTIDE SEQUENCE [LARGE SCALE GENOMIC DNA]</scope>
    <source>
        <strain evidence="4 5">CCAP977/2A</strain>
    </source>
</reference>
<dbReference type="PANTHER" id="PTHR23413">
    <property type="entry name" value="60S RIBOSOMAL PROTEIN L32 AND DNA-DIRECTED RNA POLYMERASE II, SUBUNIT N"/>
    <property type="match status" value="1"/>
</dbReference>